<sequence length="67" mass="7314">MKGNPELKTFRGFSPCNPRETIRTRIPLTPYPSQQPPQTHRASCVYLCIPGLPTCAPTLLTPACASS</sequence>
<proteinExistence type="predicted"/>
<keyword evidence="4" id="KW-1185">Reference proteome</keyword>
<evidence type="ECO:0000313" key="3">
    <source>
        <dbReference type="EMBL" id="KAK3795358.1"/>
    </source>
</evidence>
<name>A0AAE0XSQ7_9GAST</name>
<organism evidence="2 4">
    <name type="scientific">Elysia crispata</name>
    <name type="common">lettuce slug</name>
    <dbReference type="NCBI Taxonomy" id="231223"/>
    <lineage>
        <taxon>Eukaryota</taxon>
        <taxon>Metazoa</taxon>
        <taxon>Spiralia</taxon>
        <taxon>Lophotrochozoa</taxon>
        <taxon>Mollusca</taxon>
        <taxon>Gastropoda</taxon>
        <taxon>Heterobranchia</taxon>
        <taxon>Euthyneura</taxon>
        <taxon>Panpulmonata</taxon>
        <taxon>Sacoglossa</taxon>
        <taxon>Placobranchoidea</taxon>
        <taxon>Plakobranchidae</taxon>
        <taxon>Elysia</taxon>
    </lineage>
</organism>
<dbReference type="AlphaFoldDB" id="A0AAE0XSQ7"/>
<evidence type="ECO:0000256" key="1">
    <source>
        <dbReference type="SAM" id="MobiDB-lite"/>
    </source>
</evidence>
<evidence type="ECO:0000313" key="2">
    <source>
        <dbReference type="EMBL" id="KAK3707809.1"/>
    </source>
</evidence>
<evidence type="ECO:0000313" key="4">
    <source>
        <dbReference type="Proteomes" id="UP001283361"/>
    </source>
</evidence>
<reference evidence="2" key="1">
    <citation type="journal article" date="2023" name="G3 (Bethesda)">
        <title>A reference genome for the long-term kleptoplast-retaining sea slug Elysia crispata morphotype clarki.</title>
        <authorList>
            <person name="Eastman K.E."/>
            <person name="Pendleton A.L."/>
            <person name="Shaikh M.A."/>
            <person name="Suttiyut T."/>
            <person name="Ogas R."/>
            <person name="Tomko P."/>
            <person name="Gavelis G."/>
            <person name="Widhalm J.R."/>
            <person name="Wisecaver J.H."/>
        </authorList>
    </citation>
    <scope>NUCLEOTIDE SEQUENCE</scope>
    <source>
        <strain evidence="2">ECLA1</strain>
    </source>
</reference>
<feature type="region of interest" description="Disordered" evidence="1">
    <location>
        <begin position="1"/>
        <end position="20"/>
    </location>
</feature>
<dbReference type="Proteomes" id="UP001283361">
    <property type="component" value="Unassembled WGS sequence"/>
</dbReference>
<comment type="caution">
    <text evidence="2">The sequence shown here is derived from an EMBL/GenBank/DDBJ whole genome shotgun (WGS) entry which is preliminary data.</text>
</comment>
<accession>A0AAE0XSQ7</accession>
<protein>
    <submittedName>
        <fullName evidence="2">Uncharacterized protein</fullName>
    </submittedName>
</protein>
<gene>
    <name evidence="3" type="ORF">RRG08_058198</name>
    <name evidence="2" type="ORF">RRG08_065096</name>
</gene>
<dbReference type="EMBL" id="JAWDGP010001069">
    <property type="protein sequence ID" value="KAK3795358.1"/>
    <property type="molecule type" value="Genomic_DNA"/>
</dbReference>
<dbReference type="EMBL" id="JAWDGP010007708">
    <property type="protein sequence ID" value="KAK3707809.1"/>
    <property type="molecule type" value="Genomic_DNA"/>
</dbReference>